<comment type="caution">
    <text evidence="2">The sequence shown here is derived from an EMBL/GenBank/DDBJ whole genome shotgun (WGS) entry which is preliminary data.</text>
</comment>
<organism evidence="2 3">
    <name type="scientific">Panicum virgatum</name>
    <name type="common">Blackwell switchgrass</name>
    <dbReference type="NCBI Taxonomy" id="38727"/>
    <lineage>
        <taxon>Eukaryota</taxon>
        <taxon>Viridiplantae</taxon>
        <taxon>Streptophyta</taxon>
        <taxon>Embryophyta</taxon>
        <taxon>Tracheophyta</taxon>
        <taxon>Spermatophyta</taxon>
        <taxon>Magnoliopsida</taxon>
        <taxon>Liliopsida</taxon>
        <taxon>Poales</taxon>
        <taxon>Poaceae</taxon>
        <taxon>PACMAD clade</taxon>
        <taxon>Panicoideae</taxon>
        <taxon>Panicodae</taxon>
        <taxon>Paniceae</taxon>
        <taxon>Panicinae</taxon>
        <taxon>Panicum</taxon>
        <taxon>Panicum sect. Hiantes</taxon>
    </lineage>
</organism>
<evidence type="ECO:0000256" key="1">
    <source>
        <dbReference type="SAM" id="MobiDB-lite"/>
    </source>
</evidence>
<protein>
    <submittedName>
        <fullName evidence="2">Uncharacterized protein</fullName>
    </submittedName>
</protein>
<feature type="region of interest" description="Disordered" evidence="1">
    <location>
        <begin position="123"/>
        <end position="222"/>
    </location>
</feature>
<proteinExistence type="predicted"/>
<keyword evidence="3" id="KW-1185">Reference proteome</keyword>
<evidence type="ECO:0000313" key="2">
    <source>
        <dbReference type="EMBL" id="KAG2630839.1"/>
    </source>
</evidence>
<evidence type="ECO:0000313" key="3">
    <source>
        <dbReference type="Proteomes" id="UP000823388"/>
    </source>
</evidence>
<name>A0A8T0VGH0_PANVG</name>
<reference evidence="2" key="1">
    <citation type="submission" date="2020-05" db="EMBL/GenBank/DDBJ databases">
        <title>WGS assembly of Panicum virgatum.</title>
        <authorList>
            <person name="Lovell J.T."/>
            <person name="Jenkins J."/>
            <person name="Shu S."/>
            <person name="Juenger T.E."/>
            <person name="Schmutz J."/>
        </authorList>
    </citation>
    <scope>NUCLEOTIDE SEQUENCE</scope>
    <source>
        <strain evidence="2">AP13</strain>
    </source>
</reference>
<feature type="compositionally biased region" description="Basic and acidic residues" evidence="1">
    <location>
        <begin position="128"/>
        <end position="146"/>
    </location>
</feature>
<sequence>MADNRRDDEEEVEFEAITEDYQLPDPQDFDPGDGEVKVLNQSLPGYYSSMASMVNKIRHHNAVLANEYRRWMFEERNRLLADLRTMRDGDDGVRTWLKKIKKLEGVPFEMPVALNNAVTDLLGAPKKTKPETDESGKENSDNKNQEEKEDGDEEEDDDEEEDSDEEEEDDDDDDEGDTDEEDKDDDDDNEEDSDEEEDSDDDEDDEDEEEEDSDDEDDEDDY</sequence>
<dbReference type="Proteomes" id="UP000823388">
    <property type="component" value="Chromosome 3K"/>
</dbReference>
<accession>A0A8T0VGH0</accession>
<gene>
    <name evidence="2" type="ORF">PVAP13_3KG553000</name>
</gene>
<dbReference type="AlphaFoldDB" id="A0A8T0VGH0"/>
<dbReference type="EMBL" id="CM029041">
    <property type="protein sequence ID" value="KAG2630839.1"/>
    <property type="molecule type" value="Genomic_DNA"/>
</dbReference>
<feature type="compositionally biased region" description="Acidic residues" evidence="1">
    <location>
        <begin position="147"/>
        <end position="222"/>
    </location>
</feature>